<dbReference type="InterPro" id="IPR011701">
    <property type="entry name" value="MFS"/>
</dbReference>
<keyword evidence="6 25" id="KW-0472">Membrane</keyword>
<sequence length="425" mass="47024">MQMVEEYQDDRPTYSFLPWFVCFSASLFFFYEFIQGNMFASIADNIMHDFHVQADKMAYLSSIYYLSNVLFLFVAGMLLDRFSAKKTILVAMFLCVISTFILAHAQSFYLALFCRFVTGIGSAFCFLGPIRIASRWFPPKRMALITGAIVTMAMTGGMLAQYPLTKLVNQIGWRDSLMQVGWLGTAMLLFMSFTVIDRESAKKTIQHKISVLSAAKKAYLNSQTLRAASYTSLMNMAIAVFGAMMGSLYLVQRLGITKEDAAVVNTMLFLGAIIGGPIIGWLSDKLRIRVLPMKVGVIASLITVLAVLFAPVSLLGMKILFFLLGFFTAAQVISYALVAESNSPQMTATAVSVVSVLTQGGYIIYQNLFSILLMGHGEMHMVNDVPVYSLGDYQFAAIILPIGLLLALVAIMGLKETHCKQIEDK</sequence>
<evidence type="ECO:0000256" key="2">
    <source>
        <dbReference type="ARBA" id="ARBA00008335"/>
    </source>
</evidence>
<evidence type="ECO:0000256" key="24">
    <source>
        <dbReference type="ARBA" id="ARBA00046376"/>
    </source>
</evidence>
<comment type="catalytic activity">
    <reaction evidence="11">
        <text>L-alpha-aminoacyl-L-histidine(out) = L-alpha-aminoacyl-L-histidine(in)</text>
        <dbReference type="Rhea" id="RHEA:79375"/>
        <dbReference type="ChEBI" id="CHEBI:229967"/>
    </reaction>
</comment>
<feature type="transmembrane region" description="Helical" evidence="25">
    <location>
        <begin position="350"/>
        <end position="373"/>
    </location>
</feature>
<comment type="catalytic activity">
    <reaction evidence="10">
        <text>L-alpha-aminoacyl-L-arginine(out) = L-alpha-aminoacyl-L-arginine(in)</text>
        <dbReference type="Rhea" id="RHEA:79367"/>
        <dbReference type="ChEBI" id="CHEBI:229968"/>
    </reaction>
</comment>
<evidence type="ECO:0000256" key="9">
    <source>
        <dbReference type="ARBA" id="ARBA00044878"/>
    </source>
</evidence>
<dbReference type="InterPro" id="IPR052187">
    <property type="entry name" value="MFSD1"/>
</dbReference>
<dbReference type="AlphaFoldDB" id="A0A0W0VAH0"/>
<comment type="catalytic activity">
    <reaction evidence="20">
        <text>L-lysyl-glycine(out) = L-lysyl-glycine(in)</text>
        <dbReference type="Rhea" id="RHEA:79407"/>
        <dbReference type="ChEBI" id="CHEBI:191202"/>
    </reaction>
</comment>
<evidence type="ECO:0000256" key="1">
    <source>
        <dbReference type="ARBA" id="ARBA00004155"/>
    </source>
</evidence>
<comment type="catalytic activity">
    <reaction evidence="16">
        <text>L-lysyl-L-lysine(out) = L-lysyl-L-lysine(in)</text>
        <dbReference type="Rhea" id="RHEA:79403"/>
        <dbReference type="ChEBI" id="CHEBI:229956"/>
    </reaction>
</comment>
<evidence type="ECO:0000256" key="10">
    <source>
        <dbReference type="ARBA" id="ARBA00044881"/>
    </source>
</evidence>
<reference evidence="27 28" key="1">
    <citation type="submission" date="2015-11" db="EMBL/GenBank/DDBJ databases">
        <title>Genomic analysis of 38 Legionella species identifies large and diverse effector repertoires.</title>
        <authorList>
            <person name="Burstein D."/>
            <person name="Amaro F."/>
            <person name="Zusman T."/>
            <person name="Lifshitz Z."/>
            <person name="Cohen O."/>
            <person name="Gilbert J.A."/>
            <person name="Pupko T."/>
            <person name="Shuman H.A."/>
            <person name="Segal G."/>
        </authorList>
    </citation>
    <scope>NUCLEOTIDE SEQUENCE [LARGE SCALE GENOMIC DNA]</scope>
    <source>
        <strain evidence="27 28">BL-540</strain>
    </source>
</reference>
<dbReference type="RefSeq" id="WP_058470691.1">
    <property type="nucleotide sequence ID" value="NZ_CAAAIC010000012.1"/>
</dbReference>
<feature type="transmembrane region" description="Helical" evidence="25">
    <location>
        <begin position="109"/>
        <end position="130"/>
    </location>
</feature>
<evidence type="ECO:0000259" key="26">
    <source>
        <dbReference type="PROSITE" id="PS50850"/>
    </source>
</evidence>
<feature type="transmembrane region" description="Helical" evidence="25">
    <location>
        <begin position="393"/>
        <end position="414"/>
    </location>
</feature>
<dbReference type="PATRIC" id="fig|456.5.peg.1260"/>
<gene>
    <name evidence="27" type="ORF">Ljor_1183</name>
</gene>
<organism evidence="27 28">
    <name type="scientific">Legionella jordanis</name>
    <dbReference type="NCBI Taxonomy" id="456"/>
    <lineage>
        <taxon>Bacteria</taxon>
        <taxon>Pseudomonadati</taxon>
        <taxon>Pseudomonadota</taxon>
        <taxon>Gammaproteobacteria</taxon>
        <taxon>Legionellales</taxon>
        <taxon>Legionellaceae</taxon>
        <taxon>Legionella</taxon>
    </lineage>
</organism>
<feature type="transmembrane region" description="Helical" evidence="25">
    <location>
        <begin position="262"/>
        <end position="283"/>
    </location>
</feature>
<comment type="catalytic activity">
    <reaction evidence="15">
        <text>L-arginyl-L-alpha-amino acid(out) = L-arginyl-L-alpha-amino acid(in)</text>
        <dbReference type="Rhea" id="RHEA:79371"/>
        <dbReference type="ChEBI" id="CHEBI:84315"/>
    </reaction>
</comment>
<comment type="catalytic activity">
    <reaction evidence="17">
        <text>L-arginyl-glycine(out) = L-arginyl-glycine(in)</text>
        <dbReference type="Rhea" id="RHEA:79391"/>
        <dbReference type="ChEBI" id="CHEBI:229955"/>
    </reaction>
</comment>
<comment type="function">
    <text evidence="23">Lysosomal dipeptide uniporter that selectively exports lysine, arginine or histidine-containing dipeptides with a net positive charge from the lysosome lumen into the cytosol. Could play a role in a specific type of protein O-glycosylation indirectly regulating macrophages migration and tissue invasion. Also essential for liver homeostasis.</text>
</comment>
<dbReference type="CDD" id="cd06174">
    <property type="entry name" value="MFS"/>
    <property type="match status" value="1"/>
</dbReference>
<comment type="catalytic activity">
    <reaction evidence="14">
        <text>L-aspartyl-L-lysine(out) = L-aspartyl-L-lysine(in)</text>
        <dbReference type="Rhea" id="RHEA:79411"/>
        <dbReference type="ChEBI" id="CHEBI:229953"/>
    </reaction>
</comment>
<feature type="transmembrane region" description="Helical" evidence="25">
    <location>
        <begin position="176"/>
        <end position="196"/>
    </location>
</feature>
<feature type="transmembrane region" description="Helical" evidence="25">
    <location>
        <begin position="227"/>
        <end position="250"/>
    </location>
</feature>
<dbReference type="InterPro" id="IPR036259">
    <property type="entry name" value="MFS_trans_sf"/>
</dbReference>
<keyword evidence="3" id="KW-0813">Transport</keyword>
<evidence type="ECO:0000256" key="15">
    <source>
        <dbReference type="ARBA" id="ARBA00044899"/>
    </source>
</evidence>
<feature type="transmembrane region" description="Helical" evidence="25">
    <location>
        <begin position="142"/>
        <end position="164"/>
    </location>
</feature>
<evidence type="ECO:0000256" key="25">
    <source>
        <dbReference type="SAM" id="Phobius"/>
    </source>
</evidence>
<evidence type="ECO:0000256" key="17">
    <source>
        <dbReference type="ARBA" id="ARBA00044903"/>
    </source>
</evidence>
<comment type="catalytic activity">
    <reaction evidence="13">
        <text>L-alpha-aminoacyl-L-lysine(out) = L-alpha-aminoacyl-L-lysine(in)</text>
        <dbReference type="Rhea" id="RHEA:79383"/>
        <dbReference type="ChEBI" id="CHEBI:229966"/>
    </reaction>
</comment>
<feature type="transmembrane region" description="Helical" evidence="25">
    <location>
        <begin position="295"/>
        <end position="313"/>
    </location>
</feature>
<dbReference type="PANTHER" id="PTHR23512">
    <property type="entry name" value="MAJOR FACILITATOR SUPERFAMILY DOMAIN-CONTAINING PROTEIN 1"/>
    <property type="match status" value="1"/>
</dbReference>
<evidence type="ECO:0000256" key="23">
    <source>
        <dbReference type="ARBA" id="ARBA00045709"/>
    </source>
</evidence>
<accession>A0A0W0VAH0</accession>
<keyword evidence="7" id="KW-0458">Lysosome</keyword>
<dbReference type="SUPFAM" id="SSF103473">
    <property type="entry name" value="MFS general substrate transporter"/>
    <property type="match status" value="1"/>
</dbReference>
<dbReference type="GO" id="GO:0005765">
    <property type="term" value="C:lysosomal membrane"/>
    <property type="evidence" value="ECO:0007669"/>
    <property type="project" value="UniProtKB-SubCell"/>
</dbReference>
<comment type="subcellular location">
    <subcellularLocation>
        <location evidence="1">Lysosome membrane</location>
        <topology evidence="1">Multi-pass membrane protein</topology>
    </subcellularLocation>
</comment>
<protein>
    <recommendedName>
        <fullName evidence="21">Lysosomal dipeptide transporter MFSD1</fullName>
    </recommendedName>
    <alternativeName>
        <fullName evidence="22">Major facilitator superfamily domain-containing protein 1</fullName>
    </alternativeName>
</protein>
<dbReference type="Gene3D" id="1.20.1250.20">
    <property type="entry name" value="MFS general substrate transporter like domains"/>
    <property type="match status" value="2"/>
</dbReference>
<comment type="similarity">
    <text evidence="2">Belongs to the major facilitator superfamily.</text>
</comment>
<evidence type="ECO:0000313" key="27">
    <source>
        <dbReference type="EMBL" id="KTD16877.1"/>
    </source>
</evidence>
<comment type="catalytic activity">
    <reaction evidence="12">
        <text>L-lysyl-L-alpha-amino acid(out) = L-lysyl-L-alpha-amino acid(in)</text>
        <dbReference type="Rhea" id="RHEA:79387"/>
        <dbReference type="ChEBI" id="CHEBI:229965"/>
    </reaction>
</comment>
<feature type="transmembrane region" description="Helical" evidence="25">
    <location>
        <begin position="12"/>
        <end position="31"/>
    </location>
</feature>
<evidence type="ECO:0000313" key="28">
    <source>
        <dbReference type="Proteomes" id="UP000055035"/>
    </source>
</evidence>
<evidence type="ECO:0000256" key="22">
    <source>
        <dbReference type="ARBA" id="ARBA00045018"/>
    </source>
</evidence>
<comment type="subunit">
    <text evidence="24">Homodimer. Interacts with lysosomal protein GLMP (via lumenal domain); the interaction starts while both proteins are still in the endoplasmic reticulum and is required for stabilization of MFSD1 in lysosomes but has no direct effect on its targeting to lysosomes or transporter activity.</text>
</comment>
<evidence type="ECO:0000256" key="12">
    <source>
        <dbReference type="ARBA" id="ARBA00044891"/>
    </source>
</evidence>
<keyword evidence="5 25" id="KW-1133">Transmembrane helix</keyword>
<evidence type="ECO:0000256" key="3">
    <source>
        <dbReference type="ARBA" id="ARBA00022448"/>
    </source>
</evidence>
<evidence type="ECO:0000256" key="5">
    <source>
        <dbReference type="ARBA" id="ARBA00022989"/>
    </source>
</evidence>
<dbReference type="Pfam" id="PF07690">
    <property type="entry name" value="MFS_1"/>
    <property type="match status" value="1"/>
</dbReference>
<dbReference type="OrthoDB" id="5620971at2"/>
<feature type="domain" description="Major facilitator superfamily (MFS) profile" evidence="26">
    <location>
        <begin position="21"/>
        <end position="415"/>
    </location>
</feature>
<comment type="catalytic activity">
    <reaction evidence="8">
        <text>L-lysyl-L-alanine(out) = L-lysyl-L-alanine(in)</text>
        <dbReference type="Rhea" id="RHEA:79399"/>
        <dbReference type="ChEBI" id="CHEBI:229954"/>
    </reaction>
</comment>
<evidence type="ECO:0000256" key="11">
    <source>
        <dbReference type="ARBA" id="ARBA00044884"/>
    </source>
</evidence>
<evidence type="ECO:0000256" key="7">
    <source>
        <dbReference type="ARBA" id="ARBA00023228"/>
    </source>
</evidence>
<evidence type="ECO:0000256" key="8">
    <source>
        <dbReference type="ARBA" id="ARBA00044876"/>
    </source>
</evidence>
<feature type="transmembrane region" description="Helical" evidence="25">
    <location>
        <begin position="86"/>
        <end position="103"/>
    </location>
</feature>
<evidence type="ECO:0000256" key="21">
    <source>
        <dbReference type="ARBA" id="ARBA00044985"/>
    </source>
</evidence>
<keyword evidence="28" id="KW-1185">Reference proteome</keyword>
<dbReference type="InterPro" id="IPR020846">
    <property type="entry name" value="MFS_dom"/>
</dbReference>
<feature type="transmembrane region" description="Helical" evidence="25">
    <location>
        <begin position="57"/>
        <end position="79"/>
    </location>
</feature>
<dbReference type="PANTHER" id="PTHR23512:SF3">
    <property type="entry name" value="MAJOR FACILITATOR SUPERFAMILY DOMAIN-CONTAINING PROTEIN 1"/>
    <property type="match status" value="1"/>
</dbReference>
<evidence type="ECO:0000256" key="19">
    <source>
        <dbReference type="ARBA" id="ARBA00044919"/>
    </source>
</evidence>
<dbReference type="PROSITE" id="PS50850">
    <property type="entry name" value="MFS"/>
    <property type="match status" value="1"/>
</dbReference>
<comment type="caution">
    <text evidence="27">The sequence shown here is derived from an EMBL/GenBank/DDBJ whole genome shotgun (WGS) entry which is preliminary data.</text>
</comment>
<name>A0A0W0VAH0_9GAMM</name>
<keyword evidence="4 25" id="KW-0812">Transmembrane</keyword>
<proteinExistence type="inferred from homology"/>
<evidence type="ECO:0000256" key="4">
    <source>
        <dbReference type="ARBA" id="ARBA00022692"/>
    </source>
</evidence>
<evidence type="ECO:0000256" key="18">
    <source>
        <dbReference type="ARBA" id="ARBA00044912"/>
    </source>
</evidence>
<dbReference type="STRING" id="456.Ljor_1183"/>
<evidence type="ECO:0000256" key="16">
    <source>
        <dbReference type="ARBA" id="ARBA00044900"/>
    </source>
</evidence>
<feature type="transmembrane region" description="Helical" evidence="25">
    <location>
        <begin position="319"/>
        <end position="338"/>
    </location>
</feature>
<evidence type="ECO:0000256" key="20">
    <source>
        <dbReference type="ARBA" id="ARBA00044924"/>
    </source>
</evidence>
<evidence type="ECO:0000256" key="13">
    <source>
        <dbReference type="ARBA" id="ARBA00044893"/>
    </source>
</evidence>
<dbReference type="Proteomes" id="UP000055035">
    <property type="component" value="Unassembled WGS sequence"/>
</dbReference>
<dbReference type="EMBL" id="LNYJ01000011">
    <property type="protein sequence ID" value="KTD16877.1"/>
    <property type="molecule type" value="Genomic_DNA"/>
</dbReference>
<evidence type="ECO:0000256" key="14">
    <source>
        <dbReference type="ARBA" id="ARBA00044898"/>
    </source>
</evidence>
<evidence type="ECO:0000256" key="6">
    <source>
        <dbReference type="ARBA" id="ARBA00023136"/>
    </source>
</evidence>
<dbReference type="GO" id="GO:0022857">
    <property type="term" value="F:transmembrane transporter activity"/>
    <property type="evidence" value="ECO:0007669"/>
    <property type="project" value="InterPro"/>
</dbReference>
<comment type="catalytic activity">
    <reaction evidence="19">
        <text>L-alanyl-L-lysine(out) = L-alanyl-L-lysine(in)</text>
        <dbReference type="Rhea" id="RHEA:79415"/>
        <dbReference type="ChEBI" id="CHEBI:192470"/>
    </reaction>
</comment>
<comment type="catalytic activity">
    <reaction evidence="9">
        <text>L-histidyl-glycine(out) = L-histidyl-glycine(in)</text>
        <dbReference type="Rhea" id="RHEA:79395"/>
        <dbReference type="ChEBI" id="CHEBI:229957"/>
    </reaction>
</comment>
<comment type="catalytic activity">
    <reaction evidence="18">
        <text>L-histidyl-L-alpha-amino acid(out) = L-histidyl-L-alpha-amino acid(in)</text>
        <dbReference type="Rhea" id="RHEA:79379"/>
        <dbReference type="ChEBI" id="CHEBI:229964"/>
    </reaction>
</comment>